<comment type="caution">
    <text evidence="1">The sequence shown here is derived from an EMBL/GenBank/DDBJ whole genome shotgun (WGS) entry which is preliminary data.</text>
</comment>
<dbReference type="Proteomes" id="UP000061348">
    <property type="component" value="Unassembled WGS sequence"/>
</dbReference>
<reference evidence="1 2" key="1">
    <citation type="submission" date="2015-05" db="EMBL/GenBank/DDBJ databases">
        <title>A genomic and transcriptomic approach to investigate the blue pigment phenotype in Pseudomonas fluorescens.</title>
        <authorList>
            <person name="Andreani N.A."/>
            <person name="Cardazzo B."/>
        </authorList>
    </citation>
    <scope>NUCLEOTIDE SEQUENCE [LARGE SCALE GENOMIC DNA]</scope>
    <source>
        <strain evidence="1 2">Ps_22</strain>
    </source>
</reference>
<name>A0A120G7V0_PSEFL</name>
<protein>
    <submittedName>
        <fullName evidence="1">Uncharacterized protein</fullName>
    </submittedName>
</protein>
<dbReference type="EMBL" id="LCYA01000066">
    <property type="protein sequence ID" value="KWV87838.1"/>
    <property type="molecule type" value="Genomic_DNA"/>
</dbReference>
<organism evidence="1 2">
    <name type="scientific">Pseudomonas fluorescens</name>
    <dbReference type="NCBI Taxonomy" id="294"/>
    <lineage>
        <taxon>Bacteria</taxon>
        <taxon>Pseudomonadati</taxon>
        <taxon>Pseudomonadota</taxon>
        <taxon>Gammaproteobacteria</taxon>
        <taxon>Pseudomonadales</taxon>
        <taxon>Pseudomonadaceae</taxon>
        <taxon>Pseudomonas</taxon>
    </lineage>
</organism>
<evidence type="ECO:0000313" key="1">
    <source>
        <dbReference type="EMBL" id="KWV87838.1"/>
    </source>
</evidence>
<sequence>MTKGLTCGLVEGAAGDAVTVDMRAFRTRQLTGVEAGGGDVNRHSIWTRRLC</sequence>
<gene>
    <name evidence="1" type="ORF">PFLmoz3_02532</name>
</gene>
<evidence type="ECO:0000313" key="2">
    <source>
        <dbReference type="Proteomes" id="UP000061348"/>
    </source>
</evidence>
<dbReference type="PATRIC" id="fig|294.194.peg.2800"/>
<proteinExistence type="predicted"/>
<accession>A0A120G7V0</accession>
<dbReference type="AlphaFoldDB" id="A0A120G7V0"/>